<reference evidence="2" key="1">
    <citation type="submission" date="2025-08" db="UniProtKB">
        <authorList>
            <consortium name="RefSeq"/>
        </authorList>
    </citation>
    <scope>IDENTIFICATION</scope>
    <source>
        <tissue evidence="2">Leukocyte</tissue>
    </source>
</reference>
<evidence type="ECO:0000256" key="1">
    <source>
        <dbReference type="SAM" id="MobiDB-lite"/>
    </source>
</evidence>
<gene>
    <name evidence="2" type="primary">LOC109693882</name>
</gene>
<evidence type="ECO:0000313" key="2">
    <source>
        <dbReference type="RefSeq" id="XP_020031074.1"/>
    </source>
</evidence>
<feature type="region of interest" description="Disordered" evidence="1">
    <location>
        <begin position="39"/>
        <end position="95"/>
    </location>
</feature>
<protein>
    <submittedName>
        <fullName evidence="2">Leucine-rich repeat-containing protein 37B-like</fullName>
    </submittedName>
</protein>
<dbReference type="KEGG" id="ccan:109693882"/>
<organism evidence="2">
    <name type="scientific">Castor canadensis</name>
    <name type="common">American beaver</name>
    <dbReference type="NCBI Taxonomy" id="51338"/>
    <lineage>
        <taxon>Eukaryota</taxon>
        <taxon>Metazoa</taxon>
        <taxon>Chordata</taxon>
        <taxon>Craniata</taxon>
        <taxon>Vertebrata</taxon>
        <taxon>Euteleostomi</taxon>
        <taxon>Mammalia</taxon>
        <taxon>Eutheria</taxon>
        <taxon>Euarchontoglires</taxon>
        <taxon>Glires</taxon>
        <taxon>Rodentia</taxon>
        <taxon>Castorimorpha</taxon>
        <taxon>Castoridae</taxon>
        <taxon>Castor</taxon>
    </lineage>
</organism>
<sequence length="175" mass="19572">MEIDLTEKELLKLLKNLLIDGIQMSTWTQSQVHLPSKLQGLSEPCSQPSVEIPTQDQDQAQHQMSPTTECAAWKRTTAPSAQHPEVTPPHSDQVQPALERTTTPYSVHPTTKNALTVQTEPNATPYTNICELCTCRDESLLCVGLSPTQKLHRVPVPKPNTYKKVLTTLSQFKYK</sequence>
<feature type="compositionally biased region" description="Polar residues" evidence="1">
    <location>
        <begin position="44"/>
        <end position="68"/>
    </location>
</feature>
<dbReference type="OrthoDB" id="9800672at2759"/>
<accession>A0A8B7VIX6</accession>
<proteinExistence type="predicted"/>
<dbReference type="RefSeq" id="XP_020031074.1">
    <property type="nucleotide sequence ID" value="XM_020175485.1"/>
</dbReference>
<dbReference type="AlphaFoldDB" id="A0A8B7VIX6"/>
<name>A0A8B7VIX6_CASCN</name>